<accession>A0ABU2WSZ0</accession>
<protein>
    <submittedName>
        <fullName evidence="2">DUF899 domain-containing protein</fullName>
    </submittedName>
</protein>
<dbReference type="Pfam" id="PF05988">
    <property type="entry name" value="DUF899"/>
    <property type="match status" value="1"/>
</dbReference>
<feature type="compositionally biased region" description="Basic and acidic residues" evidence="1">
    <location>
        <begin position="216"/>
        <end position="226"/>
    </location>
</feature>
<evidence type="ECO:0000313" key="2">
    <source>
        <dbReference type="EMBL" id="MDT0529035.1"/>
    </source>
</evidence>
<reference evidence="2" key="1">
    <citation type="submission" date="2023-09" db="EMBL/GenBank/DDBJ databases">
        <title>30 novel species of actinomycetes from the DSMZ collection.</title>
        <authorList>
            <person name="Nouioui I."/>
        </authorList>
    </citation>
    <scope>NUCLEOTIDE SEQUENCE</scope>
    <source>
        <strain evidence="2">DSM 115977</strain>
    </source>
</reference>
<dbReference type="Proteomes" id="UP001180973">
    <property type="component" value="Unassembled WGS sequence"/>
</dbReference>
<dbReference type="InterPro" id="IPR010296">
    <property type="entry name" value="DUF899_thioredox"/>
</dbReference>
<organism evidence="2 3">
    <name type="scientific">Micromonospora reichwaldensis</name>
    <dbReference type="NCBI Taxonomy" id="3075516"/>
    <lineage>
        <taxon>Bacteria</taxon>
        <taxon>Bacillati</taxon>
        <taxon>Actinomycetota</taxon>
        <taxon>Actinomycetes</taxon>
        <taxon>Micromonosporales</taxon>
        <taxon>Micromonosporaceae</taxon>
        <taxon>Micromonospora</taxon>
    </lineage>
</organism>
<comment type="caution">
    <text evidence="2">The sequence shown here is derived from an EMBL/GenBank/DDBJ whole genome shotgun (WGS) entry which is preliminary data.</text>
</comment>
<name>A0ABU2WSZ0_9ACTN</name>
<feature type="region of interest" description="Disordered" evidence="1">
    <location>
        <begin position="216"/>
        <end position="239"/>
    </location>
</feature>
<sequence>MTQRRVVSRDEWETARAELLVKEKELTRARDALSAQRRRLPMVRIDKEYVFGSPDGPVDLPGLFDGRRQLIVRHFMFHPDWDEGCVGCSLQVDNLGHPAHLHARDTRLVLVSRAPLARIEPFRRRMGWTVAWFSSFGGDFNPDFGATRGDAECSGLSVFLRDGGDVFHTYSAFSRGGDALINTYNYLDLTALGRQEAELEYPQQWWRHHDRYDDRHHGTGHRDRMPARVVGHPTELEQR</sequence>
<proteinExistence type="predicted"/>
<dbReference type="RefSeq" id="WP_311411212.1">
    <property type="nucleotide sequence ID" value="NZ_JAVRFL010000007.1"/>
</dbReference>
<dbReference type="EMBL" id="JAVRFL010000007">
    <property type="protein sequence ID" value="MDT0529035.1"/>
    <property type="molecule type" value="Genomic_DNA"/>
</dbReference>
<gene>
    <name evidence="2" type="ORF">RM555_08515</name>
</gene>
<keyword evidence="3" id="KW-1185">Reference proteome</keyword>
<evidence type="ECO:0000313" key="3">
    <source>
        <dbReference type="Proteomes" id="UP001180973"/>
    </source>
</evidence>
<evidence type="ECO:0000256" key="1">
    <source>
        <dbReference type="SAM" id="MobiDB-lite"/>
    </source>
</evidence>